<dbReference type="EMBL" id="JACVVK020000001">
    <property type="protein sequence ID" value="KAK7508462.1"/>
    <property type="molecule type" value="Genomic_DNA"/>
</dbReference>
<evidence type="ECO:0000313" key="11">
    <source>
        <dbReference type="EMBL" id="KAK7508462.1"/>
    </source>
</evidence>
<evidence type="ECO:0000313" key="12">
    <source>
        <dbReference type="Proteomes" id="UP001519460"/>
    </source>
</evidence>
<dbReference type="InterPro" id="IPR000403">
    <property type="entry name" value="PI3/4_kinase_cat_dom"/>
</dbReference>
<keyword evidence="6 9" id="KW-0418">Kinase</keyword>
<evidence type="ECO:0000256" key="7">
    <source>
        <dbReference type="ARBA" id="ARBA00022840"/>
    </source>
</evidence>
<keyword evidence="8 9" id="KW-0472">Membrane</keyword>
<dbReference type="Pfam" id="PF00454">
    <property type="entry name" value="PI3_PI4_kinase"/>
    <property type="match status" value="1"/>
</dbReference>
<evidence type="ECO:0000256" key="8">
    <source>
        <dbReference type="ARBA" id="ARBA00023136"/>
    </source>
</evidence>
<feature type="domain" description="PI3K/PI4K catalytic" evidence="10">
    <location>
        <begin position="86"/>
        <end position="427"/>
    </location>
</feature>
<dbReference type="EC" id="2.7.1.67" evidence="9"/>
<keyword evidence="5 9" id="KW-0547">Nucleotide-binding</keyword>
<dbReference type="PANTHER" id="PTHR12865:SF1">
    <property type="entry name" value="PHOSPHATIDYLINOSITOL 4-KINASE TYPE 2"/>
    <property type="match status" value="1"/>
</dbReference>
<evidence type="ECO:0000256" key="5">
    <source>
        <dbReference type="ARBA" id="ARBA00022741"/>
    </source>
</evidence>
<evidence type="ECO:0000259" key="10">
    <source>
        <dbReference type="PROSITE" id="PS50290"/>
    </source>
</evidence>
<dbReference type="GO" id="GO:0005886">
    <property type="term" value="C:plasma membrane"/>
    <property type="evidence" value="ECO:0007669"/>
    <property type="project" value="UniProtKB-SubCell"/>
</dbReference>
<dbReference type="PANTHER" id="PTHR12865">
    <property type="entry name" value="PHOSPHATIDYLINOSITOL 4-KINASE TYPE-II"/>
    <property type="match status" value="1"/>
</dbReference>
<protein>
    <recommendedName>
        <fullName evidence="9">Phosphatidylinositol 4-kinase type 2</fullName>
        <ecNumber evidence="9">2.7.1.67</ecNumber>
    </recommendedName>
</protein>
<comment type="caution">
    <text evidence="11">The sequence shown here is derived from an EMBL/GenBank/DDBJ whole genome shotgun (WGS) entry which is preliminary data.</text>
</comment>
<dbReference type="GO" id="GO:0005524">
    <property type="term" value="F:ATP binding"/>
    <property type="evidence" value="ECO:0007669"/>
    <property type="project" value="UniProtKB-UniRule"/>
</dbReference>
<sequence>MAQVDKIKILERNCKSETASSLGLKTVGDTSPVKSERPNRITSAPLEGANVYEVIGGIPDIGYNQFPDDPEFTAMMREAELALDAGCKPKLSKKGTSGCYFITEREGKTIGVFKPKDEEPYGQLNPKWTKWMHKLCCPCCFGRSCLVPNQGYLSEAGASLVDTRLQLNIVPKTKVVRLASETFNYSAIDRAKARTKKNIYQKVPLVGRRFHRIGLPPKVGSFQTFVNGYKDADYWLRRFDSEALPESTAKHFQHLFEKLVVLDYIIRNTDRGNDNWLIKYETASDASASATTPTDTDSLHGPDSEWSIVNNPEISVAAIDNGLAFPCKHPDEWRAYPYHWAWLPQAKVPFSQEIKDQVLPLLSDMNFVQDLCDDLHELFRHDKGFDRNTFERQMSVMRGQILNLTQAMKDGKSPVQLVQMPVVTVERSRMKFGRTRADSDVFTQSFAHRAPFFSWC</sequence>
<keyword evidence="3" id="KW-1003">Cell membrane</keyword>
<organism evidence="11 12">
    <name type="scientific">Batillaria attramentaria</name>
    <dbReference type="NCBI Taxonomy" id="370345"/>
    <lineage>
        <taxon>Eukaryota</taxon>
        <taxon>Metazoa</taxon>
        <taxon>Spiralia</taxon>
        <taxon>Lophotrochozoa</taxon>
        <taxon>Mollusca</taxon>
        <taxon>Gastropoda</taxon>
        <taxon>Caenogastropoda</taxon>
        <taxon>Sorbeoconcha</taxon>
        <taxon>Cerithioidea</taxon>
        <taxon>Batillariidae</taxon>
        <taxon>Batillaria</taxon>
    </lineage>
</organism>
<name>A0ABD0MA54_9CAEN</name>
<evidence type="ECO:0000256" key="3">
    <source>
        <dbReference type="ARBA" id="ARBA00022475"/>
    </source>
</evidence>
<keyword evidence="4 9" id="KW-0808">Transferase</keyword>
<comment type="subcellular location">
    <subcellularLocation>
        <location evidence="1">Cell membrane</location>
    </subcellularLocation>
    <subcellularLocation>
        <location evidence="9">Membrane</location>
        <topology evidence="9">Peripheral membrane protein</topology>
    </subcellularLocation>
</comment>
<dbReference type="PROSITE" id="PS50290">
    <property type="entry name" value="PI3_4_KINASE_3"/>
    <property type="match status" value="1"/>
</dbReference>
<proteinExistence type="inferred from homology"/>
<evidence type="ECO:0000256" key="9">
    <source>
        <dbReference type="RuleBase" id="RU367084"/>
    </source>
</evidence>
<comment type="catalytic activity">
    <reaction evidence="9">
        <text>a 1,2-diacyl-sn-glycero-3-phospho-(1D-myo-inositol) + ATP = a 1,2-diacyl-sn-glycero-3-phospho-(1D-myo-inositol 4-phosphate) + ADP + H(+)</text>
        <dbReference type="Rhea" id="RHEA:19877"/>
        <dbReference type="ChEBI" id="CHEBI:15378"/>
        <dbReference type="ChEBI" id="CHEBI:30616"/>
        <dbReference type="ChEBI" id="CHEBI:57880"/>
        <dbReference type="ChEBI" id="CHEBI:58178"/>
        <dbReference type="ChEBI" id="CHEBI:456216"/>
        <dbReference type="EC" id="2.7.1.67"/>
    </reaction>
</comment>
<gene>
    <name evidence="11" type="ORF">BaRGS_00000028</name>
</gene>
<evidence type="ECO:0000256" key="6">
    <source>
        <dbReference type="ARBA" id="ARBA00022777"/>
    </source>
</evidence>
<accession>A0ABD0MA54</accession>
<evidence type="ECO:0000256" key="1">
    <source>
        <dbReference type="ARBA" id="ARBA00004236"/>
    </source>
</evidence>
<dbReference type="Proteomes" id="UP001519460">
    <property type="component" value="Unassembled WGS sequence"/>
</dbReference>
<comment type="similarity">
    <text evidence="2 9">Belongs to the PI3/PI4-kinase family. Type II PI4K subfamily.</text>
</comment>
<reference evidence="11 12" key="1">
    <citation type="journal article" date="2023" name="Sci. Data">
        <title>Genome assembly of the Korean intertidal mud-creeper Batillaria attramentaria.</title>
        <authorList>
            <person name="Patra A.K."/>
            <person name="Ho P.T."/>
            <person name="Jun S."/>
            <person name="Lee S.J."/>
            <person name="Kim Y."/>
            <person name="Won Y.J."/>
        </authorList>
    </citation>
    <scope>NUCLEOTIDE SEQUENCE [LARGE SCALE GENOMIC DNA]</scope>
    <source>
        <strain evidence="11">Wonlab-2016</strain>
    </source>
</reference>
<keyword evidence="12" id="KW-1185">Reference proteome</keyword>
<dbReference type="GO" id="GO:0046854">
    <property type="term" value="P:phosphatidylinositol phosphate biosynthetic process"/>
    <property type="evidence" value="ECO:0007669"/>
    <property type="project" value="UniProtKB-UniRule"/>
</dbReference>
<evidence type="ECO:0000256" key="2">
    <source>
        <dbReference type="ARBA" id="ARBA00008941"/>
    </source>
</evidence>
<dbReference type="AlphaFoldDB" id="A0ABD0MA54"/>
<dbReference type="InterPro" id="IPR039756">
    <property type="entry name" value="Lsb6/PI4K2"/>
</dbReference>
<dbReference type="GO" id="GO:0004430">
    <property type="term" value="F:1-phosphatidylinositol 4-kinase activity"/>
    <property type="evidence" value="ECO:0007669"/>
    <property type="project" value="UniProtKB-UniRule"/>
</dbReference>
<keyword evidence="7 9" id="KW-0067">ATP-binding</keyword>
<evidence type="ECO:0000256" key="4">
    <source>
        <dbReference type="ARBA" id="ARBA00022679"/>
    </source>
</evidence>